<evidence type="ECO:0000256" key="8">
    <source>
        <dbReference type="ARBA" id="ARBA00040748"/>
    </source>
</evidence>
<dbReference type="OrthoDB" id="205639at2759"/>
<evidence type="ECO:0000256" key="6">
    <source>
        <dbReference type="ARBA" id="ARBA00023121"/>
    </source>
</evidence>
<dbReference type="InterPro" id="IPR001683">
    <property type="entry name" value="PX_dom"/>
</dbReference>
<proteinExistence type="inferred from homology"/>
<keyword evidence="7" id="KW-0472">Membrane</keyword>
<feature type="coiled-coil region" evidence="10">
    <location>
        <begin position="532"/>
        <end position="566"/>
    </location>
</feature>
<feature type="region of interest" description="Disordered" evidence="11">
    <location>
        <begin position="1"/>
        <end position="132"/>
    </location>
</feature>
<dbReference type="SMART" id="SM00312">
    <property type="entry name" value="PX"/>
    <property type="match status" value="1"/>
</dbReference>
<dbReference type="PANTHER" id="PTHR45949:SF2">
    <property type="entry name" value="SORTING NEXIN-4"/>
    <property type="match status" value="1"/>
</dbReference>
<dbReference type="GO" id="GO:0000407">
    <property type="term" value="C:phagophore assembly site"/>
    <property type="evidence" value="ECO:0007669"/>
    <property type="project" value="TreeGrafter"/>
</dbReference>
<dbReference type="Gene3D" id="3.30.1520.10">
    <property type="entry name" value="Phox-like domain"/>
    <property type="match status" value="1"/>
</dbReference>
<evidence type="ECO:0000256" key="9">
    <source>
        <dbReference type="ARBA" id="ARBA00041273"/>
    </source>
</evidence>
<dbReference type="PROSITE" id="PS50195">
    <property type="entry name" value="PX"/>
    <property type="match status" value="1"/>
</dbReference>
<keyword evidence="6" id="KW-0446">Lipid-binding</keyword>
<dbReference type="InterPro" id="IPR036871">
    <property type="entry name" value="PX_dom_sf"/>
</dbReference>
<dbReference type="GO" id="GO:0035091">
    <property type="term" value="F:phosphatidylinositol binding"/>
    <property type="evidence" value="ECO:0007669"/>
    <property type="project" value="InterPro"/>
</dbReference>
<dbReference type="EMBL" id="LXTC01000004">
    <property type="protein sequence ID" value="OBA20788.1"/>
    <property type="molecule type" value="Genomic_DNA"/>
</dbReference>
<keyword evidence="5" id="KW-0963">Cytoplasm</keyword>
<dbReference type="GO" id="GO:0015031">
    <property type="term" value="P:protein transport"/>
    <property type="evidence" value="ECO:0007669"/>
    <property type="project" value="TreeGrafter"/>
</dbReference>
<comment type="similarity">
    <text evidence="3">Belongs to the sorting nexin family.</text>
</comment>
<dbReference type="InterPro" id="IPR027267">
    <property type="entry name" value="AH/BAR_dom_sf"/>
</dbReference>
<dbReference type="AlphaFoldDB" id="A0A1A0HA87"/>
<feature type="compositionally biased region" description="Polar residues" evidence="11">
    <location>
        <begin position="74"/>
        <end position="87"/>
    </location>
</feature>
<keyword evidence="4" id="KW-0813">Transport</keyword>
<dbReference type="Proteomes" id="UP000092555">
    <property type="component" value="Unassembled WGS sequence"/>
</dbReference>
<comment type="caution">
    <text evidence="13">The sequence shown here is derived from an EMBL/GenBank/DDBJ whole genome shotgun (WGS) entry which is preliminary data.</text>
</comment>
<evidence type="ECO:0000256" key="3">
    <source>
        <dbReference type="ARBA" id="ARBA00010883"/>
    </source>
</evidence>
<feature type="compositionally biased region" description="Polar residues" evidence="11">
    <location>
        <begin position="123"/>
        <end position="132"/>
    </location>
</feature>
<dbReference type="Gene3D" id="1.20.1270.60">
    <property type="entry name" value="Arfaptin homology (AH) domain/BAR domain"/>
    <property type="match status" value="1"/>
</dbReference>
<keyword evidence="14" id="KW-1185">Reference proteome</keyword>
<dbReference type="GO" id="GO:0061709">
    <property type="term" value="P:reticulophagy"/>
    <property type="evidence" value="ECO:0007669"/>
    <property type="project" value="TreeGrafter"/>
</dbReference>
<feature type="domain" description="PX" evidence="12">
    <location>
        <begin position="143"/>
        <end position="282"/>
    </location>
</feature>
<reference evidence="13 14" key="1">
    <citation type="submission" date="2016-05" db="EMBL/GenBank/DDBJ databases">
        <title>Comparative genomics of biotechnologically important yeasts.</title>
        <authorList>
            <consortium name="DOE Joint Genome Institute"/>
            <person name="Riley R."/>
            <person name="Haridas S."/>
            <person name="Wolfe K.H."/>
            <person name="Lopes M.R."/>
            <person name="Hittinger C.T."/>
            <person name="Goker M."/>
            <person name="Salamov A."/>
            <person name="Wisecaver J."/>
            <person name="Long T.M."/>
            <person name="Aerts A.L."/>
            <person name="Barry K."/>
            <person name="Choi C."/>
            <person name="Clum A."/>
            <person name="Coughlan A.Y."/>
            <person name="Deshpande S."/>
            <person name="Douglass A.P."/>
            <person name="Hanson S.J."/>
            <person name="Klenk H.-P."/>
            <person name="LaButti K."/>
            <person name="Lapidus A."/>
            <person name="Lindquist E."/>
            <person name="Lipzen A."/>
            <person name="Meier-kolthoff J.P."/>
            <person name="Ohm R.A."/>
            <person name="Otillar R.P."/>
            <person name="Pangilinan J."/>
            <person name="Peng Y."/>
            <person name="Rokas A."/>
            <person name="Rosa C.A."/>
            <person name="Scheuner C."/>
            <person name="Sibirny A.A."/>
            <person name="Slot J.C."/>
            <person name="Stielow J.B."/>
            <person name="Sun H."/>
            <person name="Kurtzman C.P."/>
            <person name="Blackwell M."/>
            <person name="Grigoriev I.V."/>
            <person name="Jeffries T.W."/>
        </authorList>
    </citation>
    <scope>NUCLEOTIDE SEQUENCE [LARGE SCALE GENOMIC DNA]</scope>
    <source>
        <strain evidence="13 14">NRRL YB-4993</strain>
    </source>
</reference>
<sequence length="620" mass="69780">MNSEEPFTSVNWDRNETQHANPQNTETPILEEPPADFAAPPQESNASDEPLSYPTEMPLDSPTAHEPDTETSENRAQPSENRSTASENRAETSGFESLLMPHTSGSDQDQQHSYVPSPAAAQNMATPEISGQQQMEDAFARYHISLRVSDPISDRDGNSKSYISYLVTSETNHPDILRLLAATNPPSRSPLPMPEQSLVKVRRRYGDFRFLHDCLVSDFPQLLVPPLPAKLNFKYLMGDTFSTPFVHKRLHSLDRFITFICQHKLLSQLSVFHYFVSDSTEWATFTKNLKILKGEDGDSLLVGKVVNEDLLAETIMNYFTASKHKKETNKDIIEISEKLKKLYENLVKLERIFAKLNKKNSDMKHDYELFLTQINKMAALHELPNRPETAPLEPNASFASSIGTSQPGVPSNFKIFADSLLYFLDNWALLGAYIDESFLVSLKDCAKYIARLLGLIELHHNKKIDLQVLEEYLAKARADMASFGGSPGHADPGHRAPPNPLLIGPSSGGIVSNTTQLIKDTLSTSATPHIGSSQIESKKHKLQQKIQHLETEVAAQTQLVDSLTNRIIHEEYPNWDRFNKMQMKKSMADLCDQEISFYKGLADNWTDVEAKLVQRLDELK</sequence>
<dbReference type="STRING" id="869754.A0A1A0HA87"/>
<protein>
    <recommendedName>
        <fullName evidence="8">Sorting nexin-4</fullName>
    </recommendedName>
    <alternativeName>
        <fullName evidence="9">Autophagy-related protein 24</fullName>
    </alternativeName>
</protein>
<organism evidence="13 14">
    <name type="scientific">Metschnikowia bicuspidata var. bicuspidata NRRL YB-4993</name>
    <dbReference type="NCBI Taxonomy" id="869754"/>
    <lineage>
        <taxon>Eukaryota</taxon>
        <taxon>Fungi</taxon>
        <taxon>Dikarya</taxon>
        <taxon>Ascomycota</taxon>
        <taxon>Saccharomycotina</taxon>
        <taxon>Pichiomycetes</taxon>
        <taxon>Metschnikowiaceae</taxon>
        <taxon>Metschnikowia</taxon>
    </lineage>
</organism>
<dbReference type="SUPFAM" id="SSF64268">
    <property type="entry name" value="PX domain"/>
    <property type="match status" value="1"/>
</dbReference>
<evidence type="ECO:0000256" key="11">
    <source>
        <dbReference type="SAM" id="MobiDB-lite"/>
    </source>
</evidence>
<dbReference type="Pfam" id="PF00787">
    <property type="entry name" value="PX"/>
    <property type="match status" value="1"/>
</dbReference>
<evidence type="ECO:0000256" key="2">
    <source>
        <dbReference type="ARBA" id="ARBA00004496"/>
    </source>
</evidence>
<evidence type="ECO:0000259" key="12">
    <source>
        <dbReference type="PROSITE" id="PS50195"/>
    </source>
</evidence>
<comment type="subcellular location">
    <subcellularLocation>
        <location evidence="2">Cytoplasm</location>
    </subcellularLocation>
    <subcellularLocation>
        <location evidence="1">Endomembrane system</location>
        <topology evidence="1">Peripheral membrane protein</topology>
    </subcellularLocation>
</comment>
<feature type="compositionally biased region" description="Polar residues" evidence="11">
    <location>
        <begin position="103"/>
        <end position="114"/>
    </location>
</feature>
<evidence type="ECO:0000256" key="10">
    <source>
        <dbReference type="SAM" id="Coils"/>
    </source>
</evidence>
<dbReference type="GeneID" id="30030758"/>
<evidence type="ECO:0000256" key="1">
    <source>
        <dbReference type="ARBA" id="ARBA00004184"/>
    </source>
</evidence>
<dbReference type="RefSeq" id="XP_018711310.1">
    <property type="nucleotide sequence ID" value="XM_018857782.1"/>
</dbReference>
<evidence type="ECO:0000313" key="14">
    <source>
        <dbReference type="Proteomes" id="UP000092555"/>
    </source>
</evidence>
<gene>
    <name evidence="13" type="ORF">METBIDRAFT_44352</name>
</gene>
<evidence type="ECO:0000256" key="4">
    <source>
        <dbReference type="ARBA" id="ARBA00022448"/>
    </source>
</evidence>
<dbReference type="GO" id="GO:0005769">
    <property type="term" value="C:early endosome"/>
    <property type="evidence" value="ECO:0007669"/>
    <property type="project" value="TreeGrafter"/>
</dbReference>
<dbReference type="GO" id="GO:0032456">
    <property type="term" value="P:endocytic recycling"/>
    <property type="evidence" value="ECO:0007669"/>
    <property type="project" value="TreeGrafter"/>
</dbReference>
<name>A0A1A0HA87_9ASCO</name>
<feature type="compositionally biased region" description="Polar residues" evidence="11">
    <location>
        <begin position="1"/>
        <end position="27"/>
    </location>
</feature>
<feature type="coiled-coil region" evidence="10">
    <location>
        <begin position="325"/>
        <end position="366"/>
    </location>
</feature>
<evidence type="ECO:0000313" key="13">
    <source>
        <dbReference type="EMBL" id="OBA20788.1"/>
    </source>
</evidence>
<accession>A0A1A0HA87</accession>
<dbReference type="GO" id="GO:0034727">
    <property type="term" value="P:piecemeal microautophagy of the nucleus"/>
    <property type="evidence" value="ECO:0007669"/>
    <property type="project" value="TreeGrafter"/>
</dbReference>
<dbReference type="PANTHER" id="PTHR45949">
    <property type="entry name" value="SORTING NEXIN-4"/>
    <property type="match status" value="1"/>
</dbReference>
<keyword evidence="10" id="KW-0175">Coiled coil</keyword>
<evidence type="ECO:0000256" key="5">
    <source>
        <dbReference type="ARBA" id="ARBA00022490"/>
    </source>
</evidence>
<evidence type="ECO:0000256" key="7">
    <source>
        <dbReference type="ARBA" id="ARBA00023136"/>
    </source>
</evidence>
<dbReference type="GO" id="GO:0000422">
    <property type="term" value="P:autophagy of mitochondrion"/>
    <property type="evidence" value="ECO:0007669"/>
    <property type="project" value="TreeGrafter"/>
</dbReference>